<reference evidence="2 3" key="1">
    <citation type="submission" date="2020-04" db="EMBL/GenBank/DDBJ databases">
        <title>Perkinsus olseni comparative genomics.</title>
        <authorList>
            <person name="Bogema D.R."/>
        </authorList>
    </citation>
    <scope>NUCLEOTIDE SEQUENCE [LARGE SCALE GENOMIC DNA]</scope>
    <source>
        <strain evidence="2">ATCC PRA-205</strain>
    </source>
</reference>
<feature type="non-terminal residue" evidence="2">
    <location>
        <position position="1"/>
    </location>
</feature>
<gene>
    <name evidence="2" type="ORF">FOZ62_025675</name>
</gene>
<evidence type="ECO:0000256" key="1">
    <source>
        <dbReference type="SAM" id="SignalP"/>
    </source>
</evidence>
<accession>A0A7J6T3K0</accession>
<feature type="signal peptide" evidence="1">
    <location>
        <begin position="1"/>
        <end position="25"/>
    </location>
</feature>
<protein>
    <submittedName>
        <fullName evidence="2">Uncharacterized protein</fullName>
    </submittedName>
</protein>
<dbReference type="Proteomes" id="UP000574390">
    <property type="component" value="Unassembled WGS sequence"/>
</dbReference>
<proteinExistence type="predicted"/>
<comment type="caution">
    <text evidence="2">The sequence shown here is derived from an EMBL/GenBank/DDBJ whole genome shotgun (WGS) entry which is preliminary data.</text>
</comment>
<name>A0A7J6T3K0_PEROL</name>
<organism evidence="2 3">
    <name type="scientific">Perkinsus olseni</name>
    <name type="common">Perkinsus atlanticus</name>
    <dbReference type="NCBI Taxonomy" id="32597"/>
    <lineage>
        <taxon>Eukaryota</taxon>
        <taxon>Sar</taxon>
        <taxon>Alveolata</taxon>
        <taxon>Perkinsozoa</taxon>
        <taxon>Perkinsea</taxon>
        <taxon>Perkinsida</taxon>
        <taxon>Perkinsidae</taxon>
        <taxon>Perkinsus</taxon>
    </lineage>
</organism>
<evidence type="ECO:0000313" key="2">
    <source>
        <dbReference type="EMBL" id="KAF4739282.1"/>
    </source>
</evidence>
<feature type="chain" id="PRO_5029722746" evidence="1">
    <location>
        <begin position="26"/>
        <end position="301"/>
    </location>
</feature>
<dbReference type="EMBL" id="JABANM010010498">
    <property type="protein sequence ID" value="KAF4739282.1"/>
    <property type="molecule type" value="Genomic_DNA"/>
</dbReference>
<evidence type="ECO:0000313" key="3">
    <source>
        <dbReference type="Proteomes" id="UP000574390"/>
    </source>
</evidence>
<dbReference type="AlphaFoldDB" id="A0A7J6T3K0"/>
<keyword evidence="1" id="KW-0732">Signal</keyword>
<sequence length="301" mass="32915">VAVHSPTMIFRLIISALPFFPLVYGNGKCPPAPQPASRQRSGLGQVAVPTSSLVPKLDYHAYKHTGHFVYESKVPGPIEIVFVGLPNGMGMFSVECKTAYQSNWFALKTIDEGPDDIIHEVQETGPKVYEHEVWVAGVRAACPKFNIKESDFSTFYASEKGDVEVFLEGKPVALNRTWFPLIPGIYATDDSNGLAEFGVKMHYNISSDGTIAVKLACKDGGDTGFKKYKLVGTRIGDPYMVKPIENGDTLEDLVDSLKSACPGASGEEVLAKTYQTVGFVSEDAIYVAGNFSYDILHRQIF</sequence>